<evidence type="ECO:0000313" key="7">
    <source>
        <dbReference type="Proteomes" id="UP000701853"/>
    </source>
</evidence>
<dbReference type="SUPFAM" id="SSF56672">
    <property type="entry name" value="DNA/RNA polymerases"/>
    <property type="match status" value="1"/>
</dbReference>
<evidence type="ECO:0000313" key="6">
    <source>
        <dbReference type="EMBL" id="KAG8475861.1"/>
    </source>
</evidence>
<feature type="region of interest" description="Disordered" evidence="2">
    <location>
        <begin position="264"/>
        <end position="290"/>
    </location>
</feature>
<dbReference type="Pfam" id="PF22936">
    <property type="entry name" value="Pol_BBD"/>
    <property type="match status" value="1"/>
</dbReference>
<dbReference type="InterPro" id="IPR057670">
    <property type="entry name" value="SH3_retrovirus"/>
</dbReference>
<keyword evidence="1" id="KW-0064">Aspartyl protease</keyword>
<dbReference type="SUPFAM" id="SSF53098">
    <property type="entry name" value="Ribonuclease H-like"/>
    <property type="match status" value="1"/>
</dbReference>
<organism evidence="6 7">
    <name type="scientific">Gossypium anomalum</name>
    <dbReference type="NCBI Taxonomy" id="47600"/>
    <lineage>
        <taxon>Eukaryota</taxon>
        <taxon>Viridiplantae</taxon>
        <taxon>Streptophyta</taxon>
        <taxon>Embryophyta</taxon>
        <taxon>Tracheophyta</taxon>
        <taxon>Spermatophyta</taxon>
        <taxon>Magnoliopsida</taxon>
        <taxon>eudicotyledons</taxon>
        <taxon>Gunneridae</taxon>
        <taxon>Pentapetalae</taxon>
        <taxon>rosids</taxon>
        <taxon>malvids</taxon>
        <taxon>Malvales</taxon>
        <taxon>Malvaceae</taxon>
        <taxon>Malvoideae</taxon>
        <taxon>Gossypium</taxon>
    </lineage>
</organism>
<dbReference type="Pfam" id="PF25597">
    <property type="entry name" value="SH3_retrovirus"/>
    <property type="match status" value="1"/>
</dbReference>
<evidence type="ECO:0000256" key="2">
    <source>
        <dbReference type="SAM" id="MobiDB-lite"/>
    </source>
</evidence>
<evidence type="ECO:0008006" key="8">
    <source>
        <dbReference type="Google" id="ProtNLM"/>
    </source>
</evidence>
<feature type="domain" description="Retrovirus-related Pol polyprotein from transposon TNT 1-94-like beta-barrel" evidence="4">
    <location>
        <begin position="366"/>
        <end position="444"/>
    </location>
</feature>
<evidence type="ECO:0000259" key="3">
    <source>
        <dbReference type="Pfam" id="PF07727"/>
    </source>
</evidence>
<keyword evidence="1" id="KW-0645">Protease</keyword>
<feature type="region of interest" description="Disordered" evidence="2">
    <location>
        <begin position="1"/>
        <end position="28"/>
    </location>
</feature>
<feature type="domain" description="Retroviral polymerase SH3-like" evidence="5">
    <location>
        <begin position="653"/>
        <end position="711"/>
    </location>
</feature>
<reference evidence="6 7" key="1">
    <citation type="journal article" date="2021" name="bioRxiv">
        <title>The Gossypium anomalum genome as a resource for cotton improvement and evolutionary analysis of hybrid incompatibility.</title>
        <authorList>
            <person name="Grover C.E."/>
            <person name="Yuan D."/>
            <person name="Arick M.A."/>
            <person name="Miller E.R."/>
            <person name="Hu G."/>
            <person name="Peterson D.G."/>
            <person name="Wendel J.F."/>
            <person name="Udall J.A."/>
        </authorList>
    </citation>
    <scope>NUCLEOTIDE SEQUENCE [LARGE SCALE GENOMIC DNA]</scope>
    <source>
        <strain evidence="6">JFW-Udall</strain>
        <tissue evidence="6">Leaf</tissue>
    </source>
</reference>
<dbReference type="GO" id="GO:0004190">
    <property type="term" value="F:aspartic-type endopeptidase activity"/>
    <property type="evidence" value="ECO:0007669"/>
    <property type="project" value="UniProtKB-KW"/>
</dbReference>
<evidence type="ECO:0000256" key="1">
    <source>
        <dbReference type="ARBA" id="ARBA00022750"/>
    </source>
</evidence>
<comment type="caution">
    <text evidence="6">The sequence shown here is derived from an EMBL/GenBank/DDBJ whole genome shotgun (WGS) entry which is preliminary data.</text>
</comment>
<dbReference type="EMBL" id="JAHUZN010000012">
    <property type="protein sequence ID" value="KAG8475861.1"/>
    <property type="molecule type" value="Genomic_DNA"/>
</dbReference>
<keyword evidence="1" id="KW-0378">Hydrolase</keyword>
<keyword evidence="7" id="KW-1185">Reference proteome</keyword>
<feature type="domain" description="Reverse transcriptase Ty1/copia-type" evidence="3">
    <location>
        <begin position="848"/>
        <end position="1093"/>
    </location>
</feature>
<feature type="compositionally biased region" description="Basic residues" evidence="2">
    <location>
        <begin position="269"/>
        <end position="285"/>
    </location>
</feature>
<accession>A0A8J5YA41</accession>
<dbReference type="InterPro" id="IPR043502">
    <property type="entry name" value="DNA/RNA_pol_sf"/>
</dbReference>
<feature type="compositionally biased region" description="Low complexity" evidence="2">
    <location>
        <begin position="766"/>
        <end position="790"/>
    </location>
</feature>
<dbReference type="PANTHER" id="PTHR47481:SF10">
    <property type="entry name" value="COPIA-LIKE POLYPROTEIN_RETROTRANSPOSON"/>
    <property type="match status" value="1"/>
</dbReference>
<dbReference type="Pfam" id="PF07727">
    <property type="entry name" value="RVT_2"/>
    <property type="match status" value="1"/>
</dbReference>
<evidence type="ECO:0000259" key="5">
    <source>
        <dbReference type="Pfam" id="PF25597"/>
    </source>
</evidence>
<dbReference type="InterPro" id="IPR054722">
    <property type="entry name" value="PolX-like_BBD"/>
</dbReference>
<dbReference type="Proteomes" id="UP000701853">
    <property type="component" value="Chromosome 12"/>
</dbReference>
<feature type="region of interest" description="Disordered" evidence="2">
    <location>
        <begin position="744"/>
        <end position="802"/>
    </location>
</feature>
<dbReference type="AlphaFoldDB" id="A0A8J5YA41"/>
<proteinExistence type="predicted"/>
<dbReference type="Pfam" id="PF14223">
    <property type="entry name" value="Retrotran_gag_2"/>
    <property type="match status" value="1"/>
</dbReference>
<dbReference type="InterPro" id="IPR012337">
    <property type="entry name" value="RNaseH-like_sf"/>
</dbReference>
<gene>
    <name evidence="6" type="ORF">CXB51_032757</name>
</gene>
<name>A0A8J5YA41_9ROSI</name>
<dbReference type="InterPro" id="IPR013103">
    <property type="entry name" value="RVT_2"/>
</dbReference>
<dbReference type="PANTHER" id="PTHR47481">
    <property type="match status" value="1"/>
</dbReference>
<dbReference type="OrthoDB" id="1749397at2759"/>
<sequence length="1111" mass="123511">MATEPVPLGDTPRHSSNVDAAPPSQGLNTTTLPNVHYFSKHDTIKLGEHNFLLWKHQILLILEGYDLEGFVLGTTPVPSSHLPEPDGQYVDNPLFLVHKKQDKFLASWLLSTVTDEILVHLTAAKTSFDIWSVIERRFGAKSNVKLSSMRHALYSLKKGSFTIKEYLTKVKTLSDNLNAAGSLVTEQELVSIILAGLSLEYESDRVVASATPMSLELLTEMLLGCEARQLASLTEVSLQANLASHQKQDSSVISNHPTSSHCCNQEYKHGHRGQGRGWSRGKARGSGRSWSRSRPQCQLCSKIGHLVQTYYHRFDETFSGVNSNQTLTVNYHQLRDQGGFSTCTPSCQTAVASPHQSSSTVNDQAWYPESRAINHITPDAANLSSVSSYTGTQHVSMGNGASVSIANIRSSSMQAGSRLLRLKNVLHVPTICKNLLSVGQFAKDNAIYFEFHPLFCFVNDIQTRKTLLVGRMHNGLYKFDASGFFPHKRGATSLPPSMCLYTSQLVPSTTIWHSRLVCQLGKAHKLPFSSSKTLYSMPFELVESDVWGPAHIKSSGYVYYVSFVDMYSSRNPRLFGVFSSLMLWFKFSLAALLKAFKPIGKASLPLDFWSHAFAHAVHLLNRLPTPTLQKKSPYEVLCNTRPTYSHLRVFGCARFPCLRPFQQHKLQFRSRQCVLLGVAPNHKGYKCLDPDGRIFISRYVTFDEALFPFQTGTFFKSTAGSTTYSHHMSRLPLVVGSDPARPPIVDSAISSPMDESFPPSDHRSPTHQSSSSSSHATTSVTAPTSSPAQPIITGNVHPMRTRSKSGIFKPKVFASILSEQEPSCIFEALQSPEWKAAAHTEYEALLANHTLDLVPLPDSWRAVGCKWIFKIKRHADGSVARYKGRLVVKGYLQEAGIDFQGTFSPVVKPTTIRVVLALAVSMGWPLRQVDINNAFLNGDLQEEIYMVQPPRFEQLGDGGRPLVCKLRKALYGLKQAPQAWFHKLRDFLVTARFAVSKADNSLFIHKSGSHLLYVLVYVDDIIITGTDSQAIDRFVKELDVQFSLKDLGRLSYFLGIELSYTPTGIFLSQRKYILDLLKRASMDKSNDSPTPMTTTCRLTATEGPFVADATL</sequence>
<evidence type="ECO:0000259" key="4">
    <source>
        <dbReference type="Pfam" id="PF22936"/>
    </source>
</evidence>
<protein>
    <recommendedName>
        <fullName evidence="8">Reverse transcriptase Ty1/copia-type domain-containing protein</fullName>
    </recommendedName>
</protein>